<dbReference type="SUPFAM" id="SSF103481">
    <property type="entry name" value="Multidrug resistance efflux transporter EmrE"/>
    <property type="match status" value="1"/>
</dbReference>
<keyword evidence="5" id="KW-0997">Cell inner membrane</keyword>
<proteinExistence type="inferred from homology"/>
<keyword evidence="8" id="KW-0448">Lipopolysaccharide biosynthesis</keyword>
<evidence type="ECO:0000259" key="13">
    <source>
        <dbReference type="Pfam" id="PF00892"/>
    </source>
</evidence>
<feature type="transmembrane region" description="Helical" evidence="12">
    <location>
        <begin position="74"/>
        <end position="94"/>
    </location>
</feature>
<sequence>MNFVQFLLILANTLMLVAGQFLWKYGLMQRDKPFESLRTILELVFSPYILGGLFIYGCATVLWLFIVSKVDLGLAYPIQSLAYIISIIGAYYLFDESLNGLKIAGCLLILAGVACIGLSAKYAA</sequence>
<dbReference type="PANTHER" id="PTHR30561">
    <property type="entry name" value="SMR FAMILY PROTON-DEPENDENT DRUG EFFLUX TRANSPORTER SUGE"/>
    <property type="match status" value="1"/>
</dbReference>
<evidence type="ECO:0000256" key="8">
    <source>
        <dbReference type="ARBA" id="ARBA00022985"/>
    </source>
</evidence>
<evidence type="ECO:0000256" key="4">
    <source>
        <dbReference type="ARBA" id="ARBA00022516"/>
    </source>
</evidence>
<name>A0A6C0G734_9BACL</name>
<dbReference type="PANTHER" id="PTHR30561:SF9">
    <property type="entry name" value="4-AMINO-4-DEOXY-L-ARABINOSE-PHOSPHOUNDECAPRENOL FLIPPASE SUBUNIT ARNF-RELATED"/>
    <property type="match status" value="1"/>
</dbReference>
<evidence type="ECO:0000256" key="10">
    <source>
        <dbReference type="ARBA" id="ARBA00023098"/>
    </source>
</evidence>
<evidence type="ECO:0000313" key="14">
    <source>
        <dbReference type="EMBL" id="QHT62745.1"/>
    </source>
</evidence>
<keyword evidence="11 12" id="KW-0472">Membrane</keyword>
<dbReference type="InterPro" id="IPR000390">
    <property type="entry name" value="Small_drug/metabolite_transptr"/>
</dbReference>
<dbReference type="RefSeq" id="WP_162359176.1">
    <property type="nucleotide sequence ID" value="NZ_CP048209.1"/>
</dbReference>
<evidence type="ECO:0000256" key="7">
    <source>
        <dbReference type="ARBA" id="ARBA00022692"/>
    </source>
</evidence>
<dbReference type="InterPro" id="IPR000620">
    <property type="entry name" value="EamA_dom"/>
</dbReference>
<evidence type="ECO:0000256" key="1">
    <source>
        <dbReference type="ARBA" id="ARBA00004651"/>
    </source>
</evidence>
<gene>
    <name evidence="14" type="ORF">GXP70_24025</name>
</gene>
<accession>A0A6C0G734</accession>
<dbReference type="Proteomes" id="UP000476064">
    <property type="component" value="Chromosome"/>
</dbReference>
<dbReference type="GO" id="GO:0022857">
    <property type="term" value="F:transmembrane transporter activity"/>
    <property type="evidence" value="ECO:0007669"/>
    <property type="project" value="InterPro"/>
</dbReference>
<dbReference type="GO" id="GO:0005886">
    <property type="term" value="C:plasma membrane"/>
    <property type="evidence" value="ECO:0007669"/>
    <property type="project" value="UniProtKB-SubCell"/>
</dbReference>
<evidence type="ECO:0000256" key="11">
    <source>
        <dbReference type="ARBA" id="ARBA00023136"/>
    </source>
</evidence>
<evidence type="ECO:0000256" key="3">
    <source>
        <dbReference type="ARBA" id="ARBA00022475"/>
    </source>
</evidence>
<dbReference type="Pfam" id="PF00892">
    <property type="entry name" value="EamA"/>
    <property type="match status" value="1"/>
</dbReference>
<dbReference type="InterPro" id="IPR037185">
    <property type="entry name" value="EmrE-like"/>
</dbReference>
<feature type="domain" description="EamA" evidence="13">
    <location>
        <begin position="14"/>
        <end position="116"/>
    </location>
</feature>
<feature type="transmembrane region" description="Helical" evidence="12">
    <location>
        <begin position="101"/>
        <end position="120"/>
    </location>
</feature>
<keyword evidence="6" id="KW-0441">Lipid A biosynthesis</keyword>
<evidence type="ECO:0000256" key="5">
    <source>
        <dbReference type="ARBA" id="ARBA00022519"/>
    </source>
</evidence>
<evidence type="ECO:0000256" key="9">
    <source>
        <dbReference type="ARBA" id="ARBA00022989"/>
    </source>
</evidence>
<keyword evidence="9 12" id="KW-1133">Transmembrane helix</keyword>
<keyword evidence="10" id="KW-0443">Lipid metabolism</keyword>
<evidence type="ECO:0000256" key="2">
    <source>
        <dbReference type="ARBA" id="ARBA00007362"/>
    </source>
</evidence>
<keyword evidence="15" id="KW-1185">Reference proteome</keyword>
<dbReference type="GO" id="GO:0009103">
    <property type="term" value="P:lipopolysaccharide biosynthetic process"/>
    <property type="evidence" value="ECO:0007669"/>
    <property type="project" value="UniProtKB-KW"/>
</dbReference>
<keyword evidence="3" id="KW-1003">Cell membrane</keyword>
<evidence type="ECO:0000313" key="15">
    <source>
        <dbReference type="Proteomes" id="UP000476064"/>
    </source>
</evidence>
<dbReference type="KEGG" id="plyc:GXP70_24025"/>
<protein>
    <submittedName>
        <fullName evidence="14">EamA family transporter</fullName>
    </submittedName>
</protein>
<organism evidence="14 15">
    <name type="scientific">Paenibacillus lycopersici</name>
    <dbReference type="NCBI Taxonomy" id="2704462"/>
    <lineage>
        <taxon>Bacteria</taxon>
        <taxon>Bacillati</taxon>
        <taxon>Bacillota</taxon>
        <taxon>Bacilli</taxon>
        <taxon>Bacillales</taxon>
        <taxon>Paenibacillaceae</taxon>
        <taxon>Paenibacillus</taxon>
    </lineage>
</organism>
<keyword evidence="7 12" id="KW-0812">Transmembrane</keyword>
<feature type="transmembrane region" description="Helical" evidence="12">
    <location>
        <begin position="6"/>
        <end position="27"/>
    </location>
</feature>
<comment type="similarity">
    <text evidence="2">Belongs to the EamA transporter family.</text>
</comment>
<dbReference type="Gene3D" id="1.10.3730.20">
    <property type="match status" value="1"/>
</dbReference>
<feature type="transmembrane region" description="Helical" evidence="12">
    <location>
        <begin position="48"/>
        <end position="68"/>
    </location>
</feature>
<evidence type="ECO:0000256" key="6">
    <source>
        <dbReference type="ARBA" id="ARBA00022556"/>
    </source>
</evidence>
<comment type="subcellular location">
    <subcellularLocation>
        <location evidence="1">Cell membrane</location>
        <topology evidence="1">Multi-pass membrane protein</topology>
    </subcellularLocation>
</comment>
<keyword evidence="4" id="KW-0444">Lipid biosynthesis</keyword>
<evidence type="ECO:0000256" key="12">
    <source>
        <dbReference type="SAM" id="Phobius"/>
    </source>
</evidence>
<dbReference type="AlphaFoldDB" id="A0A6C0G734"/>
<reference evidence="14 15" key="1">
    <citation type="submission" date="2020-01" db="EMBL/GenBank/DDBJ databases">
        <title>Paenibacillus sp. nov., isolated from tomato rhizosphere.</title>
        <authorList>
            <person name="Weon H.-Y."/>
            <person name="Lee S.A."/>
        </authorList>
    </citation>
    <scope>NUCLEOTIDE SEQUENCE [LARGE SCALE GENOMIC DNA]</scope>
    <source>
        <strain evidence="14 15">12200R-189</strain>
    </source>
</reference>
<dbReference type="EMBL" id="CP048209">
    <property type="protein sequence ID" value="QHT62745.1"/>
    <property type="molecule type" value="Genomic_DNA"/>
</dbReference>